<dbReference type="GO" id="GO:0004765">
    <property type="term" value="F:shikimate kinase activity"/>
    <property type="evidence" value="ECO:0007669"/>
    <property type="project" value="UniProtKB-UniRule"/>
</dbReference>
<keyword evidence="7 11" id="KW-0418">Kinase</keyword>
<reference evidence="12 13" key="1">
    <citation type="submission" date="2018-03" db="EMBL/GenBank/DDBJ databases">
        <title>Rhodobacter veldkampii.</title>
        <authorList>
            <person name="Meyer T.E."/>
            <person name="Miller S."/>
            <person name="Lodha T."/>
            <person name="Gandham S."/>
            <person name="Chintalapati S."/>
            <person name="Chintalapati V.R."/>
        </authorList>
    </citation>
    <scope>NUCLEOTIDE SEQUENCE [LARGE SCALE GENOMIC DNA]</scope>
    <source>
        <strain evidence="12 13">DSM 11550</strain>
    </source>
</reference>
<feature type="binding site" evidence="11">
    <location>
        <position position="135"/>
    </location>
    <ligand>
        <name>ATP</name>
        <dbReference type="ChEBI" id="CHEBI:30616"/>
    </ligand>
</feature>
<keyword evidence="8 11" id="KW-0067">ATP-binding</keyword>
<keyword evidence="9 11" id="KW-0057">Aromatic amino acid biosynthesis</keyword>
<dbReference type="GO" id="GO:0000287">
    <property type="term" value="F:magnesium ion binding"/>
    <property type="evidence" value="ECO:0007669"/>
    <property type="project" value="UniProtKB-UniRule"/>
</dbReference>
<dbReference type="GO" id="GO:0008652">
    <property type="term" value="P:amino acid biosynthetic process"/>
    <property type="evidence" value="ECO:0007669"/>
    <property type="project" value="UniProtKB-KW"/>
</dbReference>
<keyword evidence="5 11" id="KW-0808">Transferase</keyword>
<name>A0A2T4JJV0_9RHOB</name>
<dbReference type="AlphaFoldDB" id="A0A2T4JJV0"/>
<dbReference type="UniPathway" id="UPA00053">
    <property type="reaction ID" value="UER00088"/>
</dbReference>
<comment type="function">
    <text evidence="11">Catalyzes the specific phosphorylation of the 3-hydroxyl group of shikimic acid using ATP as a cosubstrate.</text>
</comment>
<dbReference type="RefSeq" id="WP_107324506.1">
    <property type="nucleotide sequence ID" value="NZ_PZKF01000010.1"/>
</dbReference>
<proteinExistence type="inferred from homology"/>
<dbReference type="GO" id="GO:0005829">
    <property type="term" value="C:cytosol"/>
    <property type="evidence" value="ECO:0007669"/>
    <property type="project" value="TreeGrafter"/>
</dbReference>
<comment type="caution">
    <text evidence="11">Lacks conserved residue(s) required for the propagation of feature annotation.</text>
</comment>
<feature type="binding site" evidence="11">
    <location>
        <position position="154"/>
    </location>
    <ligand>
        <name>substrate</name>
    </ligand>
</feature>
<evidence type="ECO:0000313" key="13">
    <source>
        <dbReference type="Proteomes" id="UP000241899"/>
    </source>
</evidence>
<dbReference type="PRINTS" id="PR01100">
    <property type="entry name" value="SHIKIMTKNASE"/>
</dbReference>
<dbReference type="OrthoDB" id="9800332at2"/>
<dbReference type="Pfam" id="PF01202">
    <property type="entry name" value="SKI"/>
    <property type="match status" value="1"/>
</dbReference>
<organism evidence="12 13">
    <name type="scientific">Phaeovulum veldkampii DSM 11550</name>
    <dbReference type="NCBI Taxonomy" id="1185920"/>
    <lineage>
        <taxon>Bacteria</taxon>
        <taxon>Pseudomonadati</taxon>
        <taxon>Pseudomonadota</taxon>
        <taxon>Alphaproteobacteria</taxon>
        <taxon>Rhodobacterales</taxon>
        <taxon>Paracoccaceae</taxon>
        <taxon>Phaeovulum</taxon>
    </lineage>
</organism>
<comment type="subunit">
    <text evidence="11">Monomer.</text>
</comment>
<evidence type="ECO:0000256" key="3">
    <source>
        <dbReference type="ARBA" id="ARBA00012154"/>
    </source>
</evidence>
<keyword evidence="6 11" id="KW-0547">Nucleotide-binding</keyword>
<keyword evidence="11" id="KW-0460">Magnesium</keyword>
<keyword evidence="11" id="KW-0479">Metal-binding</keyword>
<comment type="pathway">
    <text evidence="1 11">Metabolic intermediate biosynthesis; chorismate biosynthesis; chorismate from D-erythrose 4-phosphate and phosphoenolpyruvate: step 5/7.</text>
</comment>
<comment type="caution">
    <text evidence="12">The sequence shown here is derived from an EMBL/GenBank/DDBJ whole genome shotgun (WGS) entry which is preliminary data.</text>
</comment>
<dbReference type="InterPro" id="IPR023000">
    <property type="entry name" value="Shikimate_kinase_CS"/>
</dbReference>
<keyword evidence="13" id="KW-1185">Reference proteome</keyword>
<comment type="cofactor">
    <cofactor evidence="11">
        <name>Mg(2+)</name>
        <dbReference type="ChEBI" id="CHEBI:18420"/>
    </cofactor>
    <text evidence="11">Binds 1 Mg(2+) ion per subunit.</text>
</comment>
<keyword evidence="4 11" id="KW-0028">Amino-acid biosynthesis</keyword>
<evidence type="ECO:0000256" key="8">
    <source>
        <dbReference type="ARBA" id="ARBA00022840"/>
    </source>
</evidence>
<dbReference type="EMBL" id="PZKF01000010">
    <property type="protein sequence ID" value="PTE18148.1"/>
    <property type="molecule type" value="Genomic_DNA"/>
</dbReference>
<dbReference type="GO" id="GO:0009423">
    <property type="term" value="P:chorismate biosynthetic process"/>
    <property type="evidence" value="ECO:0007669"/>
    <property type="project" value="UniProtKB-UniRule"/>
</dbReference>
<comment type="catalytic activity">
    <reaction evidence="10 11">
        <text>shikimate + ATP = 3-phosphoshikimate + ADP + H(+)</text>
        <dbReference type="Rhea" id="RHEA:13121"/>
        <dbReference type="ChEBI" id="CHEBI:15378"/>
        <dbReference type="ChEBI" id="CHEBI:30616"/>
        <dbReference type="ChEBI" id="CHEBI:36208"/>
        <dbReference type="ChEBI" id="CHEBI:145989"/>
        <dbReference type="ChEBI" id="CHEBI:456216"/>
        <dbReference type="EC" id="2.7.1.71"/>
    </reaction>
</comment>
<dbReference type="PROSITE" id="PS01128">
    <property type="entry name" value="SHIKIMATE_KINASE"/>
    <property type="match status" value="1"/>
</dbReference>
<evidence type="ECO:0000256" key="9">
    <source>
        <dbReference type="ARBA" id="ARBA00023141"/>
    </source>
</evidence>
<evidence type="ECO:0000313" key="12">
    <source>
        <dbReference type="EMBL" id="PTE18148.1"/>
    </source>
</evidence>
<dbReference type="NCBIfam" id="NF010552">
    <property type="entry name" value="PRK13946.1"/>
    <property type="match status" value="1"/>
</dbReference>
<protein>
    <recommendedName>
        <fullName evidence="3 11">Shikimate kinase</fullName>
        <shortName evidence="11">SK</shortName>
        <ecNumber evidence="3 11">2.7.1.71</ecNumber>
    </recommendedName>
</protein>
<evidence type="ECO:0000256" key="11">
    <source>
        <dbReference type="HAMAP-Rule" id="MF_00109"/>
    </source>
</evidence>
<dbReference type="EC" id="2.7.1.71" evidence="3 11"/>
<gene>
    <name evidence="11" type="primary">aroK</name>
    <name evidence="12" type="ORF">C5F46_06210</name>
</gene>
<dbReference type="SUPFAM" id="SSF52540">
    <property type="entry name" value="P-loop containing nucleoside triphosphate hydrolases"/>
    <property type="match status" value="1"/>
</dbReference>
<evidence type="ECO:0000256" key="2">
    <source>
        <dbReference type="ARBA" id="ARBA00006997"/>
    </source>
</evidence>
<dbReference type="PANTHER" id="PTHR21087">
    <property type="entry name" value="SHIKIMATE KINASE"/>
    <property type="match status" value="1"/>
</dbReference>
<dbReference type="Gene3D" id="3.40.50.300">
    <property type="entry name" value="P-loop containing nucleotide triphosphate hydrolases"/>
    <property type="match status" value="1"/>
</dbReference>
<dbReference type="CDD" id="cd00464">
    <property type="entry name" value="SK"/>
    <property type="match status" value="1"/>
</dbReference>
<dbReference type="InterPro" id="IPR000623">
    <property type="entry name" value="Shikimate_kinase/TSH1"/>
</dbReference>
<accession>A0A2T4JJV0</accession>
<feature type="binding site" evidence="11">
    <location>
        <position position="97"/>
    </location>
    <ligand>
        <name>substrate</name>
    </ligand>
</feature>
<dbReference type="Proteomes" id="UP000241899">
    <property type="component" value="Unassembled WGS sequence"/>
</dbReference>
<dbReference type="PANTHER" id="PTHR21087:SF16">
    <property type="entry name" value="SHIKIMATE KINASE 1, CHLOROPLASTIC"/>
    <property type="match status" value="1"/>
</dbReference>
<sequence length="200" mass="20735">MAPTPPQAPDPRRAPPALARSVVLVGMMGAGKTAVGTQLARKLGVAFLDSDEEIVRAANRSVAEIFARDGEGFFRARESEVLARLLAGPPAVISTGGGAFLAEANRKAIAAEGVSVWLKADLDLLWSRVRHKTTRPLLRTADPKATLAALLEARAPVYALAQVAVDAEPDLSIEGMADKVIAALAVTPGIFSAGHKGAGA</sequence>
<feature type="binding site" evidence="11">
    <location>
        <begin position="29"/>
        <end position="34"/>
    </location>
    <ligand>
        <name>ATP</name>
        <dbReference type="ChEBI" id="CHEBI:30616"/>
    </ligand>
</feature>
<comment type="subcellular location">
    <subcellularLocation>
        <location evidence="11">Cytoplasm</location>
    </subcellularLocation>
</comment>
<dbReference type="HAMAP" id="MF_00109">
    <property type="entry name" value="Shikimate_kinase"/>
    <property type="match status" value="1"/>
</dbReference>
<dbReference type="GO" id="GO:0009073">
    <property type="term" value="P:aromatic amino acid family biosynthetic process"/>
    <property type="evidence" value="ECO:0007669"/>
    <property type="project" value="UniProtKB-KW"/>
</dbReference>
<keyword evidence="11" id="KW-0963">Cytoplasm</keyword>
<evidence type="ECO:0000256" key="10">
    <source>
        <dbReference type="ARBA" id="ARBA00048567"/>
    </source>
</evidence>
<feature type="binding site" evidence="11">
    <location>
        <position position="51"/>
    </location>
    <ligand>
        <name>substrate</name>
    </ligand>
</feature>
<dbReference type="InterPro" id="IPR031322">
    <property type="entry name" value="Shikimate/glucono_kinase"/>
</dbReference>
<evidence type="ECO:0000256" key="1">
    <source>
        <dbReference type="ARBA" id="ARBA00004842"/>
    </source>
</evidence>
<evidence type="ECO:0000256" key="6">
    <source>
        <dbReference type="ARBA" id="ARBA00022741"/>
    </source>
</evidence>
<feature type="binding site" evidence="11">
    <location>
        <position position="75"/>
    </location>
    <ligand>
        <name>substrate</name>
    </ligand>
</feature>
<evidence type="ECO:0000256" key="4">
    <source>
        <dbReference type="ARBA" id="ARBA00022605"/>
    </source>
</evidence>
<dbReference type="GO" id="GO:0005524">
    <property type="term" value="F:ATP binding"/>
    <property type="evidence" value="ECO:0007669"/>
    <property type="project" value="UniProtKB-UniRule"/>
</dbReference>
<feature type="binding site" evidence="11">
    <location>
        <position position="33"/>
    </location>
    <ligand>
        <name>Mg(2+)</name>
        <dbReference type="ChEBI" id="CHEBI:18420"/>
    </ligand>
</feature>
<comment type="similarity">
    <text evidence="2 11">Belongs to the shikimate kinase family.</text>
</comment>
<dbReference type="InterPro" id="IPR027417">
    <property type="entry name" value="P-loop_NTPase"/>
</dbReference>
<evidence type="ECO:0000256" key="5">
    <source>
        <dbReference type="ARBA" id="ARBA00022679"/>
    </source>
</evidence>
<evidence type="ECO:0000256" key="7">
    <source>
        <dbReference type="ARBA" id="ARBA00022777"/>
    </source>
</evidence>